<dbReference type="PANTHER" id="PTHR11638:SF175">
    <property type="entry name" value="ATP-DEPENDENT CLP PROTEASE, ATP-BINDING SUBUNIT CLPC"/>
    <property type="match status" value="1"/>
</dbReference>
<accession>A0A1F4VYK3</accession>
<dbReference type="Pfam" id="PF10431">
    <property type="entry name" value="ClpB_D2-small"/>
    <property type="match status" value="1"/>
</dbReference>
<dbReference type="InterPro" id="IPR003959">
    <property type="entry name" value="ATPase_AAA_core"/>
</dbReference>
<organism evidence="7 8">
    <name type="scientific">candidate division WWE3 bacterium RIFOXYA2_FULL_46_9</name>
    <dbReference type="NCBI Taxonomy" id="1802636"/>
    <lineage>
        <taxon>Bacteria</taxon>
        <taxon>Katanobacteria</taxon>
    </lineage>
</organism>
<feature type="domain" description="AAA+ ATPase" evidence="5">
    <location>
        <begin position="596"/>
        <end position="763"/>
    </location>
</feature>
<keyword evidence="2" id="KW-0067">ATP-binding</keyword>
<evidence type="ECO:0000313" key="7">
    <source>
        <dbReference type="EMBL" id="OGC62267.1"/>
    </source>
</evidence>
<feature type="transmembrane region" description="Helical" evidence="4">
    <location>
        <begin position="29"/>
        <end position="47"/>
    </location>
</feature>
<dbReference type="InterPro" id="IPR019489">
    <property type="entry name" value="Clp_ATPase_C"/>
</dbReference>
<feature type="domain" description="Clp ATPase C-terminal" evidence="6">
    <location>
        <begin position="762"/>
        <end position="848"/>
    </location>
</feature>
<dbReference type="GO" id="GO:0016887">
    <property type="term" value="F:ATP hydrolysis activity"/>
    <property type="evidence" value="ECO:0007669"/>
    <property type="project" value="InterPro"/>
</dbReference>
<dbReference type="SMART" id="SM01086">
    <property type="entry name" value="ClpB_D2-small"/>
    <property type="match status" value="1"/>
</dbReference>
<dbReference type="InterPro" id="IPR003593">
    <property type="entry name" value="AAA+_ATPase"/>
</dbReference>
<dbReference type="PANTHER" id="PTHR11638">
    <property type="entry name" value="ATP-DEPENDENT CLP PROTEASE"/>
    <property type="match status" value="1"/>
</dbReference>
<evidence type="ECO:0008006" key="9">
    <source>
        <dbReference type="Google" id="ProtNLM"/>
    </source>
</evidence>
<dbReference type="Pfam" id="PF17871">
    <property type="entry name" value="AAA_lid_9"/>
    <property type="match status" value="1"/>
</dbReference>
<evidence type="ECO:0000256" key="1">
    <source>
        <dbReference type="ARBA" id="ARBA00022741"/>
    </source>
</evidence>
<dbReference type="Gene3D" id="3.40.50.300">
    <property type="entry name" value="P-loop containing nucleotide triphosphate hydrolases"/>
    <property type="match status" value="2"/>
</dbReference>
<dbReference type="InterPro" id="IPR001270">
    <property type="entry name" value="ClpA/B"/>
</dbReference>
<keyword evidence="1" id="KW-0547">Nucleotide-binding</keyword>
<evidence type="ECO:0000256" key="3">
    <source>
        <dbReference type="ARBA" id="ARBA00023186"/>
    </source>
</evidence>
<dbReference type="AlphaFoldDB" id="A0A1F4VYK3"/>
<sequence>MGVSRYLREFIGWWLWETPKRLFKVGHRYLILINNQLSFTLNIRLLFTPLFGDYSFIGRFIGFSVRIFEIIFGLIFVGILTIVFFAVPLIWWLAPVVLFPWLNVIPFIAIAVLYLLHIALNKDTPEKKVSDVSLSDVKKSFRPATKYYLALLRRSFHDGVLALFENPQVKFLLKKTELELPDFIKKISEARDINLADIETKTFEMAKKQQSRYVELEQLFLTVIENMPKCDLLLGNFGTKLSILQKATQGIVSDRERLSRLYLWQDDYKMLFTGGIGKGMTGHVTPRLDAMSEDFTKQAKKGGYERFTVRENSIKKIGEMLSGSNENILVIGDPGSGKTSLVKGIAYKIIEGTEYKSLKNKRIVSIELSGMIGGTASSGQLAQKINDAIKEAQSSRDIILFVDEIHTLVSGGEGSLIYSILEPILSSGTIQFLAATTKQNYRKYIEPNGAFSRLFNLLELEPATKEETLSILKFDVEEIETKRGLFVTYPALEKIVDLSEKLIHERVLPDKAVQILDRVASAAAHGTKIVNTDAVEKEIAEMTHIPMEAVTQEEATKLLNIEELLKQMVIGQDFAIKQISSALKRARAGMRDEKKPIASFLFVGTTGVGKTQTAKALAKNYFGDAKNMIRLDMSEYQQLDSINRLLGTPDGSTKGILTEKVRTQPFALLLLDEIEKAHPNILLTFLQVLDDGRLTDSSGLTVDFTNTIIIATSNAGTKVIQEAFTAGKNPDEMKETAMMQVREKFAPEFLNRFNGIIVFNPLTKDNAKNIAKLLFKEVAIAAEHKGIKLSFTDDLISKVVEKGYSPEWGARPMSRVIEDTVESYLAEKILSQQIKQGDEIELGSEILVSIT</sequence>
<evidence type="ECO:0000256" key="2">
    <source>
        <dbReference type="ARBA" id="ARBA00022840"/>
    </source>
</evidence>
<evidence type="ECO:0000259" key="6">
    <source>
        <dbReference type="SMART" id="SM01086"/>
    </source>
</evidence>
<comment type="caution">
    <text evidence="7">The sequence shown here is derived from an EMBL/GenBank/DDBJ whole genome shotgun (WGS) entry which is preliminary data.</text>
</comment>
<dbReference type="EMBL" id="MEVT01000022">
    <property type="protein sequence ID" value="OGC62267.1"/>
    <property type="molecule type" value="Genomic_DNA"/>
</dbReference>
<protein>
    <recommendedName>
        <fullName evidence="9">Clp R domain-containing protein</fullName>
    </recommendedName>
</protein>
<dbReference type="InterPro" id="IPR050130">
    <property type="entry name" value="ClpA_ClpB"/>
</dbReference>
<dbReference type="SMART" id="SM00382">
    <property type="entry name" value="AAA"/>
    <property type="match status" value="2"/>
</dbReference>
<proteinExistence type="predicted"/>
<feature type="domain" description="AAA+ ATPase" evidence="5">
    <location>
        <begin position="324"/>
        <end position="464"/>
    </location>
</feature>
<dbReference type="Pfam" id="PF00004">
    <property type="entry name" value="AAA"/>
    <property type="match status" value="1"/>
</dbReference>
<dbReference type="SUPFAM" id="SSF52540">
    <property type="entry name" value="P-loop containing nucleoside triphosphate hydrolases"/>
    <property type="match status" value="2"/>
</dbReference>
<dbReference type="InterPro" id="IPR027417">
    <property type="entry name" value="P-loop_NTPase"/>
</dbReference>
<keyword evidence="4" id="KW-1133">Transmembrane helix</keyword>
<dbReference type="CDD" id="cd00009">
    <property type="entry name" value="AAA"/>
    <property type="match status" value="1"/>
</dbReference>
<dbReference type="Pfam" id="PF07724">
    <property type="entry name" value="AAA_2"/>
    <property type="match status" value="1"/>
</dbReference>
<dbReference type="GO" id="GO:0005737">
    <property type="term" value="C:cytoplasm"/>
    <property type="evidence" value="ECO:0007669"/>
    <property type="project" value="TreeGrafter"/>
</dbReference>
<dbReference type="Proteomes" id="UP000176614">
    <property type="component" value="Unassembled WGS sequence"/>
</dbReference>
<evidence type="ECO:0000256" key="4">
    <source>
        <dbReference type="SAM" id="Phobius"/>
    </source>
</evidence>
<dbReference type="Gene3D" id="1.10.8.60">
    <property type="match status" value="2"/>
</dbReference>
<dbReference type="CDD" id="cd19499">
    <property type="entry name" value="RecA-like_ClpB_Hsp104-like"/>
    <property type="match status" value="1"/>
</dbReference>
<feature type="transmembrane region" description="Helical" evidence="4">
    <location>
        <begin position="67"/>
        <end position="92"/>
    </location>
</feature>
<evidence type="ECO:0000313" key="8">
    <source>
        <dbReference type="Proteomes" id="UP000176614"/>
    </source>
</evidence>
<reference evidence="7 8" key="1">
    <citation type="journal article" date="2016" name="Nat. Commun.">
        <title>Thousands of microbial genomes shed light on interconnected biogeochemical processes in an aquifer system.</title>
        <authorList>
            <person name="Anantharaman K."/>
            <person name="Brown C.T."/>
            <person name="Hug L.A."/>
            <person name="Sharon I."/>
            <person name="Castelle C.J."/>
            <person name="Probst A.J."/>
            <person name="Thomas B.C."/>
            <person name="Singh A."/>
            <person name="Wilkins M.J."/>
            <person name="Karaoz U."/>
            <person name="Brodie E.L."/>
            <person name="Williams K.H."/>
            <person name="Hubbard S.S."/>
            <person name="Banfield J.F."/>
        </authorList>
    </citation>
    <scope>NUCLEOTIDE SEQUENCE [LARGE SCALE GENOMIC DNA]</scope>
</reference>
<evidence type="ECO:0000259" key="5">
    <source>
        <dbReference type="SMART" id="SM00382"/>
    </source>
</evidence>
<keyword evidence="3" id="KW-0143">Chaperone</keyword>
<dbReference type="GO" id="GO:0034605">
    <property type="term" value="P:cellular response to heat"/>
    <property type="evidence" value="ECO:0007669"/>
    <property type="project" value="TreeGrafter"/>
</dbReference>
<dbReference type="InterPro" id="IPR041546">
    <property type="entry name" value="ClpA/ClpB_AAA_lid"/>
</dbReference>
<feature type="transmembrane region" description="Helical" evidence="4">
    <location>
        <begin position="98"/>
        <end position="120"/>
    </location>
</feature>
<dbReference type="PRINTS" id="PR00300">
    <property type="entry name" value="CLPPROTEASEA"/>
</dbReference>
<keyword evidence="4" id="KW-0812">Transmembrane</keyword>
<keyword evidence="4" id="KW-0472">Membrane</keyword>
<gene>
    <name evidence="7" type="ORF">A2264_03190</name>
</gene>
<name>A0A1F4VYK3_UNCKA</name>
<dbReference type="GO" id="GO:0005524">
    <property type="term" value="F:ATP binding"/>
    <property type="evidence" value="ECO:0007669"/>
    <property type="project" value="UniProtKB-KW"/>
</dbReference>